<feature type="region of interest" description="Disordered" evidence="1">
    <location>
        <begin position="647"/>
        <end position="697"/>
    </location>
</feature>
<evidence type="ECO:0000313" key="2">
    <source>
        <dbReference type="EMBL" id="KAG5162218.1"/>
    </source>
</evidence>
<protein>
    <recommendedName>
        <fullName evidence="3">F-box domain-containing protein</fullName>
    </recommendedName>
</protein>
<feature type="region of interest" description="Disordered" evidence="1">
    <location>
        <begin position="329"/>
        <end position="349"/>
    </location>
</feature>
<evidence type="ECO:0008006" key="3">
    <source>
        <dbReference type="Google" id="ProtNLM"/>
    </source>
</evidence>
<organism evidence="2">
    <name type="scientific">Psilocybe cubensis</name>
    <name type="common">Psychedelic mushroom</name>
    <name type="synonym">Stropharia cubensis</name>
    <dbReference type="NCBI Taxonomy" id="181762"/>
    <lineage>
        <taxon>Eukaryota</taxon>
        <taxon>Fungi</taxon>
        <taxon>Dikarya</taxon>
        <taxon>Basidiomycota</taxon>
        <taxon>Agaricomycotina</taxon>
        <taxon>Agaricomycetes</taxon>
        <taxon>Agaricomycetidae</taxon>
        <taxon>Agaricales</taxon>
        <taxon>Agaricineae</taxon>
        <taxon>Strophariaceae</taxon>
        <taxon>Psilocybe</taxon>
    </lineage>
</organism>
<dbReference type="AlphaFoldDB" id="A0A8H7XKG0"/>
<comment type="caution">
    <text evidence="2">The sequence shown here is derived from an EMBL/GenBank/DDBJ whole genome shotgun (WGS) entry which is preliminary data.</text>
</comment>
<evidence type="ECO:0000256" key="1">
    <source>
        <dbReference type="SAM" id="MobiDB-lite"/>
    </source>
</evidence>
<sequence>MPSPSSSIKSHPRPKVVAAKAEGLKSQPVVASRPVRARKSQINGPLQSIDTSLSAHPRTDPINALTILLKLLTSLPTRIGGCQFKLTPAEHALSLHLVSILDPFVYHGVRALSPNINLTGTADNSTIVSSPGLGLIQQPTEIIDAILAHVDSRKDLISIGLGCKRLHDIVFPRHFEYRVIRCKVSSIGVWNHLITHSSLARNVRKLEIIDERTPVPAFNAAHPGLHRPSSMLIPRTMMRSSPTSTTLGGGTDLESTDDELHMHTKQERYLSAALLRMTGLKEFKWSCNHSPISIARVWPALMMRAEHLNSVEICDNLVFGPRNGHWAVVDDDSEEDSSGNEEEEDSGRLSTLIKHRPTLEAMESVVFRSTPHSYGASKLPELTRISTMLYQCSNLKNIEIGYITPRSASGSTQAHALIANNTTAPQRARPLADDFLVNSVIDRQPKFAHLTHMTLTNLRCTSPVAPSAFLAAHTMLEVLHLDLVIQTSGNGTNPLQLPPGSLPHLREIKASRDVINSILQCPTVDIKHRPLEVIKGFKLSGHSASSSSVSVDAAFLQNLRTAAGSGIRRVEMLGWHDIDEVKRLVACVPGVQHLDVGRRIGGSGERNGGVVEKNMLEWTDLMTTLPELVSMHGVRFFYEVSSSGSGSAGGGGNANIPGVSGASVSPHHVYDPADSTPNSNGPTHLPASIPPLPQINPNISMMERSRLRKNDETASLLAWKCRKLRRVDHWEPSVNSTGDRKVVVLLRDGNTVGDGENKVRWEVRKVKA</sequence>
<dbReference type="EMBL" id="JAFIQS010000020">
    <property type="protein sequence ID" value="KAG5162218.1"/>
    <property type="molecule type" value="Genomic_DNA"/>
</dbReference>
<dbReference type="OrthoDB" id="3270296at2759"/>
<feature type="compositionally biased region" description="Acidic residues" evidence="1">
    <location>
        <begin position="329"/>
        <end position="345"/>
    </location>
</feature>
<proteinExistence type="predicted"/>
<gene>
    <name evidence="2" type="ORF">JR316_012881</name>
</gene>
<feature type="region of interest" description="Disordered" evidence="1">
    <location>
        <begin position="1"/>
        <end position="37"/>
    </location>
</feature>
<name>A0A8H7XKG0_PSICU</name>
<reference evidence="2" key="1">
    <citation type="submission" date="2021-02" db="EMBL/GenBank/DDBJ databases">
        <title>Psilocybe cubensis genome.</title>
        <authorList>
            <person name="Mckernan K.J."/>
            <person name="Crawford S."/>
            <person name="Trippe A."/>
            <person name="Kane L.T."/>
            <person name="Mclaughlin S."/>
        </authorList>
    </citation>
    <scope>NUCLEOTIDE SEQUENCE [LARGE SCALE GENOMIC DNA]</scope>
    <source>
        <strain evidence="2">MGC-MH-2018</strain>
    </source>
</reference>
<accession>A0A8H7XKG0</accession>